<evidence type="ECO:0000313" key="3">
    <source>
        <dbReference type="Proteomes" id="UP000035680"/>
    </source>
</evidence>
<keyword evidence="1" id="KW-0175">Coiled coil</keyword>
<proteinExistence type="predicted"/>
<evidence type="ECO:0000256" key="2">
    <source>
        <dbReference type="SAM" id="MobiDB-lite"/>
    </source>
</evidence>
<dbReference type="WBParaSite" id="SVE_0008100.1">
    <property type="protein sequence ID" value="SVE_0008100.1"/>
    <property type="gene ID" value="SVE_0008100"/>
</dbReference>
<sequence length="178" mass="21243">MKRNTVIQNTSKDLSNVNFYSNECKEEINCDSYREDMTSPCFKESDDSVPSSPESISNDRSLKKRGRPRKKDEEEEVIMSQILRKRKYARNYRETQRKRLEQYEFLLKEHERLHKENELLRNQLKKYTEKEKLQELQKLPQFNINSFSSTIPDLSSAALIHQLLYNQQLNLPVSFSMT</sequence>
<reference evidence="3" key="1">
    <citation type="submission" date="2014-07" db="EMBL/GenBank/DDBJ databases">
        <authorList>
            <person name="Martin A.A"/>
            <person name="De Silva N."/>
        </authorList>
    </citation>
    <scope>NUCLEOTIDE SEQUENCE</scope>
</reference>
<keyword evidence="3" id="KW-1185">Reference proteome</keyword>
<feature type="coiled-coil region" evidence="1">
    <location>
        <begin position="93"/>
        <end position="137"/>
    </location>
</feature>
<reference evidence="4" key="2">
    <citation type="submission" date="2015-08" db="UniProtKB">
        <authorList>
            <consortium name="WormBaseParasite"/>
        </authorList>
    </citation>
    <scope>IDENTIFICATION</scope>
</reference>
<protein>
    <submittedName>
        <fullName evidence="4">BZIP domain-containing protein</fullName>
    </submittedName>
</protein>
<evidence type="ECO:0000256" key="1">
    <source>
        <dbReference type="SAM" id="Coils"/>
    </source>
</evidence>
<name>A0A0K0EU88_STRVS</name>
<accession>A0A0K0EU88</accession>
<dbReference type="Proteomes" id="UP000035680">
    <property type="component" value="Unassembled WGS sequence"/>
</dbReference>
<organism evidence="3 4">
    <name type="scientific">Strongyloides venezuelensis</name>
    <name type="common">Threadworm</name>
    <dbReference type="NCBI Taxonomy" id="75913"/>
    <lineage>
        <taxon>Eukaryota</taxon>
        <taxon>Metazoa</taxon>
        <taxon>Ecdysozoa</taxon>
        <taxon>Nematoda</taxon>
        <taxon>Chromadorea</taxon>
        <taxon>Rhabditida</taxon>
        <taxon>Tylenchina</taxon>
        <taxon>Panagrolaimomorpha</taxon>
        <taxon>Strongyloidoidea</taxon>
        <taxon>Strongyloididae</taxon>
        <taxon>Strongyloides</taxon>
    </lineage>
</organism>
<dbReference type="AlphaFoldDB" id="A0A0K0EU88"/>
<feature type="region of interest" description="Disordered" evidence="2">
    <location>
        <begin position="41"/>
        <end position="73"/>
    </location>
</feature>
<evidence type="ECO:0000313" key="4">
    <source>
        <dbReference type="WBParaSite" id="SVE_0008100.1"/>
    </source>
</evidence>